<name>A0A1V8SSV5_9PEZI</name>
<dbReference type="Proteomes" id="UP000192596">
    <property type="component" value="Unassembled WGS sequence"/>
</dbReference>
<protein>
    <recommendedName>
        <fullName evidence="4">N-acetyltransferase domain-containing protein</fullName>
    </recommendedName>
</protein>
<dbReference type="Pfam" id="PF00583">
    <property type="entry name" value="Acetyltransf_1"/>
    <property type="match status" value="1"/>
</dbReference>
<dbReference type="InterPro" id="IPR051016">
    <property type="entry name" value="Diverse_Substrate_AcTransf"/>
</dbReference>
<sequence>MTNKNEADRRPTVFHATCEDIPELLAMINELAIYENHASSVTATEESLTRTLTLAPFTQENSGYARTLILRLPTNPTISSDTPSAVAGFALYFNNYSTWRGKQGIYLEDLFVRPQYRKRGYGRVLIQQLARLVVEQDGGRLDFQCLAWNELALGFYRGLGLQVFDQWVNVRGDGEGLKELAGLELGANVVD</sequence>
<feature type="domain" description="N-acetyltransferase" evidence="4">
    <location>
        <begin position="11"/>
        <end position="184"/>
    </location>
</feature>
<dbReference type="FunFam" id="3.40.630.30:FF:000064">
    <property type="entry name" value="GNAT family acetyltransferase"/>
    <property type="match status" value="1"/>
</dbReference>
<comment type="caution">
    <text evidence="5">The sequence shown here is derived from an EMBL/GenBank/DDBJ whole genome shotgun (WGS) entry which is preliminary data.</text>
</comment>
<dbReference type="OrthoDB" id="7305308at2759"/>
<dbReference type="InParanoid" id="A0A1V8SSV5"/>
<evidence type="ECO:0000256" key="3">
    <source>
        <dbReference type="ARBA" id="ARBA00023315"/>
    </source>
</evidence>
<reference evidence="6" key="1">
    <citation type="submission" date="2017-03" db="EMBL/GenBank/DDBJ databases">
        <title>Genomes of endolithic fungi from Antarctica.</title>
        <authorList>
            <person name="Coleine C."/>
            <person name="Masonjones S."/>
            <person name="Stajich J.E."/>
        </authorList>
    </citation>
    <scope>NUCLEOTIDE SEQUENCE [LARGE SCALE GENOMIC DNA]</scope>
    <source>
        <strain evidence="6">CCFEE 5527</strain>
    </source>
</reference>
<organism evidence="5 6">
    <name type="scientific">Cryoendolithus antarcticus</name>
    <dbReference type="NCBI Taxonomy" id="1507870"/>
    <lineage>
        <taxon>Eukaryota</taxon>
        <taxon>Fungi</taxon>
        <taxon>Dikarya</taxon>
        <taxon>Ascomycota</taxon>
        <taxon>Pezizomycotina</taxon>
        <taxon>Dothideomycetes</taxon>
        <taxon>Dothideomycetidae</taxon>
        <taxon>Cladosporiales</taxon>
        <taxon>Cladosporiaceae</taxon>
        <taxon>Cryoendolithus</taxon>
    </lineage>
</organism>
<evidence type="ECO:0000313" key="6">
    <source>
        <dbReference type="Proteomes" id="UP000192596"/>
    </source>
</evidence>
<keyword evidence="6" id="KW-1185">Reference proteome</keyword>
<dbReference type="InterPro" id="IPR000182">
    <property type="entry name" value="GNAT_dom"/>
</dbReference>
<dbReference type="AlphaFoldDB" id="A0A1V8SSV5"/>
<dbReference type="EMBL" id="NAJO01000028">
    <property type="protein sequence ID" value="OQO02226.1"/>
    <property type="molecule type" value="Genomic_DNA"/>
</dbReference>
<dbReference type="InterPro" id="IPR016181">
    <property type="entry name" value="Acyl_CoA_acyltransferase"/>
</dbReference>
<evidence type="ECO:0000256" key="1">
    <source>
        <dbReference type="ARBA" id="ARBA00008694"/>
    </source>
</evidence>
<gene>
    <name evidence="5" type="ORF">B0A48_11780</name>
</gene>
<dbReference type="PROSITE" id="PS51186">
    <property type="entry name" value="GNAT"/>
    <property type="match status" value="1"/>
</dbReference>
<dbReference type="STRING" id="1507870.A0A1V8SSV5"/>
<keyword evidence="3" id="KW-0012">Acyltransferase</keyword>
<keyword evidence="2" id="KW-0808">Transferase</keyword>
<comment type="similarity">
    <text evidence="1">Belongs to the acetyltransferase family.</text>
</comment>
<dbReference type="PANTHER" id="PTHR10545:SF29">
    <property type="entry name" value="GH14572P-RELATED"/>
    <property type="match status" value="1"/>
</dbReference>
<proteinExistence type="inferred from homology"/>
<dbReference type="CDD" id="cd04301">
    <property type="entry name" value="NAT_SF"/>
    <property type="match status" value="1"/>
</dbReference>
<dbReference type="GO" id="GO:0008080">
    <property type="term" value="F:N-acetyltransferase activity"/>
    <property type="evidence" value="ECO:0007669"/>
    <property type="project" value="TreeGrafter"/>
</dbReference>
<evidence type="ECO:0000313" key="5">
    <source>
        <dbReference type="EMBL" id="OQO02226.1"/>
    </source>
</evidence>
<dbReference type="Gene3D" id="3.40.630.30">
    <property type="match status" value="1"/>
</dbReference>
<dbReference type="SUPFAM" id="SSF55729">
    <property type="entry name" value="Acyl-CoA N-acyltransferases (Nat)"/>
    <property type="match status" value="1"/>
</dbReference>
<accession>A0A1V8SSV5</accession>
<dbReference type="PANTHER" id="PTHR10545">
    <property type="entry name" value="DIAMINE N-ACETYLTRANSFERASE"/>
    <property type="match status" value="1"/>
</dbReference>
<evidence type="ECO:0000259" key="4">
    <source>
        <dbReference type="PROSITE" id="PS51186"/>
    </source>
</evidence>
<evidence type="ECO:0000256" key="2">
    <source>
        <dbReference type="ARBA" id="ARBA00022679"/>
    </source>
</evidence>